<dbReference type="Proteomes" id="UP000005239">
    <property type="component" value="Unassembled WGS sequence"/>
</dbReference>
<evidence type="ECO:0000313" key="1">
    <source>
        <dbReference type="EnsemblMetazoa" id="PPA21837.1"/>
    </source>
</evidence>
<accession>A0A2A6BSA0</accession>
<sequence>MSESACFPDCASTNPDLKFSSVSFADVVKNEKKIPVFEDRGVQTVEARPPMKGETMFRNGNNKLAHMTRRQWSSSARALHVLLCSGCWKTFRDDETRLASNNGSQTIVIKVCDHCVRNNRTQRFD</sequence>
<evidence type="ECO:0000313" key="2">
    <source>
        <dbReference type="Proteomes" id="UP000005239"/>
    </source>
</evidence>
<reference evidence="2" key="1">
    <citation type="journal article" date="2008" name="Nat. Genet.">
        <title>The Pristionchus pacificus genome provides a unique perspective on nematode lifestyle and parasitism.</title>
        <authorList>
            <person name="Dieterich C."/>
            <person name="Clifton S.W."/>
            <person name="Schuster L.N."/>
            <person name="Chinwalla A."/>
            <person name="Delehaunty K."/>
            <person name="Dinkelacker I."/>
            <person name="Fulton L."/>
            <person name="Fulton R."/>
            <person name="Godfrey J."/>
            <person name="Minx P."/>
            <person name="Mitreva M."/>
            <person name="Roeseler W."/>
            <person name="Tian H."/>
            <person name="Witte H."/>
            <person name="Yang S.P."/>
            <person name="Wilson R.K."/>
            <person name="Sommer R.J."/>
        </authorList>
    </citation>
    <scope>NUCLEOTIDE SEQUENCE [LARGE SCALE GENOMIC DNA]</scope>
    <source>
        <strain evidence="2">PS312</strain>
    </source>
</reference>
<organism evidence="1 2">
    <name type="scientific">Pristionchus pacificus</name>
    <name type="common">Parasitic nematode worm</name>
    <dbReference type="NCBI Taxonomy" id="54126"/>
    <lineage>
        <taxon>Eukaryota</taxon>
        <taxon>Metazoa</taxon>
        <taxon>Ecdysozoa</taxon>
        <taxon>Nematoda</taxon>
        <taxon>Chromadorea</taxon>
        <taxon>Rhabditida</taxon>
        <taxon>Rhabditina</taxon>
        <taxon>Diplogasteromorpha</taxon>
        <taxon>Diplogasteroidea</taxon>
        <taxon>Neodiplogasteridae</taxon>
        <taxon>Pristionchus</taxon>
    </lineage>
</organism>
<proteinExistence type="predicted"/>
<gene>
    <name evidence="1" type="primary">WBGene00111391</name>
</gene>
<reference evidence="1" key="2">
    <citation type="submission" date="2022-06" db="UniProtKB">
        <authorList>
            <consortium name="EnsemblMetazoa"/>
        </authorList>
    </citation>
    <scope>IDENTIFICATION</scope>
    <source>
        <strain evidence="1">PS312</strain>
    </source>
</reference>
<accession>A0A8R1UGA8</accession>
<dbReference type="AlphaFoldDB" id="A0A2A6BSA0"/>
<dbReference type="EnsemblMetazoa" id="PPA21837.1">
    <property type="protein sequence ID" value="PPA21837.1"/>
    <property type="gene ID" value="WBGene00111391"/>
</dbReference>
<keyword evidence="2" id="KW-1185">Reference proteome</keyword>
<protein>
    <submittedName>
        <fullName evidence="1">Uncharacterized protein</fullName>
    </submittedName>
</protein>
<name>A0A2A6BSA0_PRIPA</name>